<organism evidence="3 4">
    <name type="scientific">Amylocarpus encephaloides</name>
    <dbReference type="NCBI Taxonomy" id="45428"/>
    <lineage>
        <taxon>Eukaryota</taxon>
        <taxon>Fungi</taxon>
        <taxon>Dikarya</taxon>
        <taxon>Ascomycota</taxon>
        <taxon>Pezizomycotina</taxon>
        <taxon>Leotiomycetes</taxon>
        <taxon>Helotiales</taxon>
        <taxon>Helotiales incertae sedis</taxon>
        <taxon>Amylocarpus</taxon>
    </lineage>
</organism>
<protein>
    <recommendedName>
        <fullName evidence="2">Myb-like DNA-binding domain-containing protein</fullName>
    </recommendedName>
</protein>
<keyword evidence="4" id="KW-1185">Reference proteome</keyword>
<comment type="caution">
    <text evidence="3">The sequence shown here is derived from an EMBL/GenBank/DDBJ whole genome shotgun (WGS) entry which is preliminary data.</text>
</comment>
<dbReference type="AlphaFoldDB" id="A0A9P7YN85"/>
<dbReference type="Proteomes" id="UP000824998">
    <property type="component" value="Unassembled WGS sequence"/>
</dbReference>
<reference evidence="3" key="1">
    <citation type="journal article" date="2021" name="IMA Fungus">
        <title>Genomic characterization of three marine fungi, including Emericellopsis atlantica sp. nov. with signatures of a generalist lifestyle and marine biomass degradation.</title>
        <authorList>
            <person name="Hagestad O.C."/>
            <person name="Hou L."/>
            <person name="Andersen J.H."/>
            <person name="Hansen E.H."/>
            <person name="Altermark B."/>
            <person name="Li C."/>
            <person name="Kuhnert E."/>
            <person name="Cox R.J."/>
            <person name="Crous P.W."/>
            <person name="Spatafora J.W."/>
            <person name="Lail K."/>
            <person name="Amirebrahimi M."/>
            <person name="Lipzen A."/>
            <person name="Pangilinan J."/>
            <person name="Andreopoulos W."/>
            <person name="Hayes R.D."/>
            <person name="Ng V."/>
            <person name="Grigoriev I.V."/>
            <person name="Jackson S.A."/>
            <person name="Sutton T.D.S."/>
            <person name="Dobson A.D.W."/>
            <person name="Rama T."/>
        </authorList>
    </citation>
    <scope>NUCLEOTIDE SEQUENCE</scope>
    <source>
        <strain evidence="3">TRa018bII</strain>
    </source>
</reference>
<feature type="compositionally biased region" description="Low complexity" evidence="1">
    <location>
        <begin position="85"/>
        <end position="103"/>
    </location>
</feature>
<feature type="compositionally biased region" description="Basic and acidic residues" evidence="1">
    <location>
        <begin position="135"/>
        <end position="155"/>
    </location>
</feature>
<proteinExistence type="predicted"/>
<dbReference type="OrthoDB" id="5353914at2759"/>
<feature type="region of interest" description="Disordered" evidence="1">
    <location>
        <begin position="75"/>
        <end position="156"/>
    </location>
</feature>
<feature type="domain" description="Myb-like DNA-binding" evidence="2">
    <location>
        <begin position="46"/>
        <end position="76"/>
    </location>
</feature>
<evidence type="ECO:0000313" key="4">
    <source>
        <dbReference type="Proteomes" id="UP000824998"/>
    </source>
</evidence>
<evidence type="ECO:0000259" key="2">
    <source>
        <dbReference type="Pfam" id="PF22980"/>
    </source>
</evidence>
<dbReference type="Pfam" id="PF22980">
    <property type="entry name" value="Myb_DNA-bind_8"/>
    <property type="match status" value="1"/>
</dbReference>
<gene>
    <name evidence="3" type="ORF">BJ875DRAFT_439672</name>
</gene>
<dbReference type="EMBL" id="MU251414">
    <property type="protein sequence ID" value="KAG9236118.1"/>
    <property type="molecule type" value="Genomic_DNA"/>
</dbReference>
<accession>A0A9P7YN85</accession>
<dbReference type="InterPro" id="IPR054505">
    <property type="entry name" value="Myb_DNA-bind_8"/>
</dbReference>
<evidence type="ECO:0000256" key="1">
    <source>
        <dbReference type="SAM" id="MobiDB-lite"/>
    </source>
</evidence>
<name>A0A9P7YN85_9HELO</name>
<evidence type="ECO:0000313" key="3">
    <source>
        <dbReference type="EMBL" id="KAG9236118.1"/>
    </source>
</evidence>
<sequence length="290" mass="31992">MAPASNEEQFKFLISCIRYSNNGRVCFAPQPPTVSHALETNIIPLQVDFSKVADECGIISKGAAAKRYERMMRAHGIASNEKTGSKTSTPTKSKADSSSDTASNPAKKRKMIDDFDESGNSSSTGADDDEGFGSVRERRNVKSDPEGRQEFKTEDMAQNLDLSPFGFDGAGDLLKYYDAPTQFDNISTLVDAEYNDSEYDGNMSRFMSPCLDHDHPAFGSSIQQKEDVKYPFTQFSNGLDPVGSNMQYPTLHSFATTPTPRSINQNMAFRPNIQYQADNQGHSESPVLVE</sequence>